<reference evidence="2" key="1">
    <citation type="submission" date="2022-03" db="EMBL/GenBank/DDBJ databases">
        <authorList>
            <person name="Vrbovska V."/>
            <person name="Kovarovic V."/>
            <person name="Botka T."/>
            <person name="Pantucek R."/>
        </authorList>
    </citation>
    <scope>NUCLEOTIDE SEQUENCE</scope>
    <source>
        <strain evidence="2">CCM 2609</strain>
    </source>
</reference>
<gene>
    <name evidence="2" type="ORF">MRZ06_02515</name>
</gene>
<evidence type="ECO:0000313" key="3">
    <source>
        <dbReference type="Proteomes" id="UP000830343"/>
    </source>
</evidence>
<accession>A0ABY3ZVP0</accession>
<proteinExistence type="predicted"/>
<organism evidence="2 3">
    <name type="scientific">Macrococcus armenti</name>
    <dbReference type="NCBI Taxonomy" id="2875764"/>
    <lineage>
        <taxon>Bacteria</taxon>
        <taxon>Bacillati</taxon>
        <taxon>Bacillota</taxon>
        <taxon>Bacilli</taxon>
        <taxon>Bacillales</taxon>
        <taxon>Staphylococcaceae</taxon>
        <taxon>Macrococcus</taxon>
    </lineage>
</organism>
<dbReference type="EMBL" id="CP094348">
    <property type="protein sequence ID" value="UOB20973.1"/>
    <property type="molecule type" value="Genomic_DNA"/>
</dbReference>
<keyword evidence="3" id="KW-1185">Reference proteome</keyword>
<dbReference type="RefSeq" id="WP_243366286.1">
    <property type="nucleotide sequence ID" value="NZ_CP094348.1"/>
</dbReference>
<reference evidence="2" key="2">
    <citation type="submission" date="2022-04" db="EMBL/GenBank/DDBJ databases">
        <title>Antimicrobial genetic elements in methicillin-resistant Macrococcus armenti.</title>
        <authorList>
            <person name="Keller J.E."/>
            <person name="Schwendener S."/>
            <person name="Pantucek R."/>
            <person name="Perreten V."/>
        </authorList>
    </citation>
    <scope>NUCLEOTIDE SEQUENCE</scope>
    <source>
        <strain evidence="2">CCM 2609</strain>
    </source>
</reference>
<sequence length="48" mass="5700">MKNTCHFEVQPGRNKSEVARKSKTRATLRFNQAEIRVKWHVNQKHVPL</sequence>
<dbReference type="Proteomes" id="UP000830343">
    <property type="component" value="Chromosome"/>
</dbReference>
<feature type="region of interest" description="Disordered" evidence="1">
    <location>
        <begin position="1"/>
        <end position="22"/>
    </location>
</feature>
<protein>
    <submittedName>
        <fullName evidence="2">Uncharacterized protein</fullName>
    </submittedName>
</protein>
<evidence type="ECO:0000313" key="2">
    <source>
        <dbReference type="EMBL" id="UOB20973.1"/>
    </source>
</evidence>
<evidence type="ECO:0000256" key="1">
    <source>
        <dbReference type="SAM" id="MobiDB-lite"/>
    </source>
</evidence>
<name>A0ABY3ZVP0_9STAP</name>